<protein>
    <submittedName>
        <fullName evidence="1">Uncharacterized protein</fullName>
    </submittedName>
</protein>
<comment type="caution">
    <text evidence="1">The sequence shown here is derived from an EMBL/GenBank/DDBJ whole genome shotgun (WGS) entry which is preliminary data.</text>
</comment>
<reference evidence="1" key="1">
    <citation type="submission" date="2021-03" db="EMBL/GenBank/DDBJ databases">
        <title>Genomic Encyclopedia of Type Strains, Phase IV (KMG-IV): sequencing the most valuable type-strain genomes for metagenomic binning, comparative biology and taxonomic classification.</title>
        <authorList>
            <person name="Goeker M."/>
        </authorList>
    </citation>
    <scope>NUCLEOTIDE SEQUENCE</scope>
    <source>
        <strain evidence="1">DSM 15523</strain>
        <strain evidence="2 4">DSM 16476</strain>
    </source>
</reference>
<evidence type="ECO:0000313" key="1">
    <source>
        <dbReference type="EMBL" id="MBP1840741.1"/>
    </source>
</evidence>
<dbReference type="AlphaFoldDB" id="A0A9X0YPG7"/>
<dbReference type="Proteomes" id="UP001138672">
    <property type="component" value="Unassembled WGS sequence"/>
</dbReference>
<keyword evidence="4" id="KW-1185">Reference proteome</keyword>
<evidence type="ECO:0000313" key="3">
    <source>
        <dbReference type="Proteomes" id="UP001138672"/>
    </source>
</evidence>
<proteinExistence type="predicted"/>
<sequence length="47" mass="5557">MTRLYKNKCSILNLTKGRCNFTTSDFLAENPRIQTRNYSYTKHLCVI</sequence>
<dbReference type="Proteomes" id="UP001231587">
    <property type="component" value="Unassembled WGS sequence"/>
</dbReference>
<gene>
    <name evidence="1" type="ORF">J2Z56_002672</name>
    <name evidence="2" type="ORF">J2Z57_002815</name>
</gene>
<evidence type="ECO:0000313" key="4">
    <source>
        <dbReference type="Proteomes" id="UP001231587"/>
    </source>
</evidence>
<dbReference type="EMBL" id="JAGGJQ010000008">
    <property type="protein sequence ID" value="MBP1840741.1"/>
    <property type="molecule type" value="Genomic_DNA"/>
</dbReference>
<accession>A0A9X0YPG7</accession>
<name>A0A9X0YPG7_9FLAO</name>
<organism evidence="1 3">
    <name type="scientific">Formosa algae</name>
    <dbReference type="NCBI Taxonomy" id="225843"/>
    <lineage>
        <taxon>Bacteria</taxon>
        <taxon>Pseudomonadati</taxon>
        <taxon>Bacteroidota</taxon>
        <taxon>Flavobacteriia</taxon>
        <taxon>Flavobacteriales</taxon>
        <taxon>Flavobacteriaceae</taxon>
        <taxon>Formosa</taxon>
    </lineage>
</organism>
<dbReference type="EMBL" id="JAUSUU010000008">
    <property type="protein sequence ID" value="MDQ0336362.1"/>
    <property type="molecule type" value="Genomic_DNA"/>
</dbReference>
<evidence type="ECO:0000313" key="2">
    <source>
        <dbReference type="EMBL" id="MDQ0336362.1"/>
    </source>
</evidence>